<dbReference type="SUPFAM" id="SSF110395">
    <property type="entry name" value="CutC-like"/>
    <property type="match status" value="1"/>
</dbReference>
<comment type="caution">
    <text evidence="3">The sequence shown here is derived from an EMBL/GenBank/DDBJ whole genome shotgun (WGS) entry which is preliminary data.</text>
</comment>
<dbReference type="OrthoDB" id="9815677at2"/>
<dbReference type="Pfam" id="PF03932">
    <property type="entry name" value="CutC"/>
    <property type="match status" value="1"/>
</dbReference>
<evidence type="ECO:0000313" key="4">
    <source>
        <dbReference type="Proteomes" id="UP000442244"/>
    </source>
</evidence>
<reference evidence="3 4" key="1">
    <citation type="submission" date="2019-01" db="EMBL/GenBank/DDBJ databases">
        <title>Leuconostoc litchii sp. nov., a novel lactic acid bacterium isolated from lychee.</title>
        <authorList>
            <person name="Wang L.-T."/>
        </authorList>
    </citation>
    <scope>NUCLEOTIDE SEQUENCE [LARGE SCALE GENOMIC DNA]</scope>
    <source>
        <strain evidence="3 4">MB7</strain>
    </source>
</reference>
<accession>A0A6P2CNR5</accession>
<sequence length="210" mass="23016">MIKIKEAAVDSVQAARTMISRGANRLELSDRLDLGGITPDTKTIIDTLEVSNKIPVVIMVRPRGGNFEYNETEIHQMLDTIQIIADVGGEIVTFGAIVQDDLDFSTMMTLIEFAQTLNIQVVMHMAFDDIAIEKQQYAMNWLYNQGISRILTHGGAMDLAVTETLVHLQTLIRNAPAGMTILPGGGITKLNANTIANKLGVRELHGTQIV</sequence>
<dbReference type="EMBL" id="SDGY01000001">
    <property type="protein sequence ID" value="TYC46641.1"/>
    <property type="molecule type" value="Genomic_DNA"/>
</dbReference>
<comment type="similarity">
    <text evidence="1">Belongs to the CutC family.</text>
</comment>
<evidence type="ECO:0000256" key="1">
    <source>
        <dbReference type="ARBA" id="ARBA00007768"/>
    </source>
</evidence>
<proteinExistence type="inferred from homology"/>
<evidence type="ECO:0000313" key="3">
    <source>
        <dbReference type="EMBL" id="TYC46641.1"/>
    </source>
</evidence>
<gene>
    <name evidence="3" type="ORF">ESZ47_00450</name>
</gene>
<dbReference type="Gene3D" id="3.20.20.380">
    <property type="entry name" value="Copper homeostasis (CutC) domain"/>
    <property type="match status" value="1"/>
</dbReference>
<dbReference type="AlphaFoldDB" id="A0A6P2CNR5"/>
<dbReference type="InterPro" id="IPR036822">
    <property type="entry name" value="CutC-like_dom_sf"/>
</dbReference>
<protein>
    <recommendedName>
        <fullName evidence="2">Copper homeostasis protein cutC homolog</fullName>
    </recommendedName>
</protein>
<dbReference type="Proteomes" id="UP000442244">
    <property type="component" value="Unassembled WGS sequence"/>
</dbReference>
<evidence type="ECO:0000256" key="2">
    <source>
        <dbReference type="ARBA" id="ARBA00019014"/>
    </source>
</evidence>
<name>A0A6P2CNR5_9LACO</name>
<dbReference type="InterPro" id="IPR005627">
    <property type="entry name" value="CutC-like"/>
</dbReference>
<dbReference type="PANTHER" id="PTHR12598">
    <property type="entry name" value="COPPER HOMEOSTASIS PROTEIN CUTC"/>
    <property type="match status" value="1"/>
</dbReference>
<dbReference type="RefSeq" id="WP_148603765.1">
    <property type="nucleotide sequence ID" value="NZ_BSUV01000001.1"/>
</dbReference>
<dbReference type="PANTHER" id="PTHR12598:SF0">
    <property type="entry name" value="COPPER HOMEOSTASIS PROTEIN CUTC HOMOLOG"/>
    <property type="match status" value="1"/>
</dbReference>
<keyword evidence="4" id="KW-1185">Reference proteome</keyword>
<dbReference type="GO" id="GO:0005507">
    <property type="term" value="F:copper ion binding"/>
    <property type="evidence" value="ECO:0007669"/>
    <property type="project" value="TreeGrafter"/>
</dbReference>
<organism evidence="3 4">
    <name type="scientific">Leuconostoc litchii</name>
    <dbReference type="NCBI Taxonomy" id="1981069"/>
    <lineage>
        <taxon>Bacteria</taxon>
        <taxon>Bacillati</taxon>
        <taxon>Bacillota</taxon>
        <taxon>Bacilli</taxon>
        <taxon>Lactobacillales</taxon>
        <taxon>Lactobacillaceae</taxon>
        <taxon>Leuconostoc</taxon>
    </lineage>
</organism>